<evidence type="ECO:0000313" key="4">
    <source>
        <dbReference type="Proteomes" id="UP001245285"/>
    </source>
</evidence>
<feature type="domain" description="YdbS-like PH" evidence="2">
    <location>
        <begin position="70"/>
        <end position="149"/>
    </location>
</feature>
<keyword evidence="1" id="KW-0812">Transmembrane</keyword>
<dbReference type="Proteomes" id="UP001245285">
    <property type="component" value="Unassembled WGS sequence"/>
</dbReference>
<name>A0ABU3CLY0_9FLAO</name>
<dbReference type="InterPro" id="IPR005182">
    <property type="entry name" value="YdbS-like_PH"/>
</dbReference>
<gene>
    <name evidence="3" type="ORF">RM545_11730</name>
</gene>
<comment type="caution">
    <text evidence="3">The sequence shown here is derived from an EMBL/GenBank/DDBJ whole genome shotgun (WGS) entry which is preliminary data.</text>
</comment>
<keyword evidence="4" id="KW-1185">Reference proteome</keyword>
<reference evidence="3 4" key="1">
    <citation type="submission" date="2023-09" db="EMBL/GenBank/DDBJ databases">
        <authorList>
            <person name="Rey-Velasco X."/>
        </authorList>
    </citation>
    <scope>NUCLEOTIDE SEQUENCE [LARGE SCALE GENOMIC DNA]</scope>
    <source>
        <strain evidence="3 4">F260</strain>
    </source>
</reference>
<dbReference type="PANTHER" id="PTHR34473">
    <property type="entry name" value="UPF0699 TRANSMEMBRANE PROTEIN YDBS"/>
    <property type="match status" value="1"/>
</dbReference>
<feature type="transmembrane region" description="Helical" evidence="1">
    <location>
        <begin position="394"/>
        <end position="412"/>
    </location>
</feature>
<keyword evidence="1" id="KW-0472">Membrane</keyword>
<dbReference type="InterPro" id="IPR014529">
    <property type="entry name" value="UCP026631"/>
</dbReference>
<sequence>MDSKAFTSPQRQSVTGILVIFAASLYKIFRIFWAVLIYFIIQQSNAFSFIYVLIPLIVVILAVVHSYFSYRNFKFHINWEKEEFVLTKGVFSTDFIAIPFDKIQQVNFERGILERVIGIYSLVIDTAGSDQKEIKIHAIEREKAEELSAILLSKKKEQHENLDVAYAEEPKEDEETQWTHKLEIGRLLKIGISSNFLRGFGLIIAFLSTLYNEFSRLFFEDEELLLKEAGNIPLPLESFFIFAILAVILLLLSVFITVAEVLVKYYNLKLVQTSERLHLEMGLRTNTKVSLQPRRVQIVSIITNPLQKWLNIYEVKITLAGSREKSAKSKISIPGLEKGATRRIKSFLYGKHTEEEKGVFKPNIVDFLRRVNFGLIPLIISYIIPITIEEVNVSEWLIFAVFYTISMLFYNFRMFKSMKLTFSEDFLVKSYGVWSLVEQTTEIYKLQSVSIKRPFWYKRRGLVNVSLHTAGGDISFRAVDEEILTYMNYSLFRIETSEKAWM</sequence>
<feature type="domain" description="YdbS-like PH" evidence="2">
    <location>
        <begin position="265"/>
        <end position="345"/>
    </location>
</feature>
<proteinExistence type="predicted"/>
<feature type="transmembrane region" description="Helical" evidence="1">
    <location>
        <begin position="371"/>
        <end position="388"/>
    </location>
</feature>
<feature type="transmembrane region" description="Helical" evidence="1">
    <location>
        <begin position="239"/>
        <end position="263"/>
    </location>
</feature>
<dbReference type="PIRSF" id="PIRSF026631">
    <property type="entry name" value="UCP026631"/>
    <property type="match status" value="1"/>
</dbReference>
<accession>A0ABU3CLY0</accession>
<feature type="transmembrane region" description="Helical" evidence="1">
    <location>
        <begin position="196"/>
        <end position="219"/>
    </location>
</feature>
<protein>
    <submittedName>
        <fullName evidence="3">PH domain-containing protein</fullName>
    </submittedName>
</protein>
<feature type="transmembrane region" description="Helical" evidence="1">
    <location>
        <begin position="47"/>
        <end position="68"/>
    </location>
</feature>
<evidence type="ECO:0000259" key="2">
    <source>
        <dbReference type="Pfam" id="PF03703"/>
    </source>
</evidence>
<dbReference type="PANTHER" id="PTHR34473:SF2">
    <property type="entry name" value="UPF0699 TRANSMEMBRANE PROTEIN YDBT"/>
    <property type="match status" value="1"/>
</dbReference>
<keyword evidence="1" id="KW-1133">Transmembrane helix</keyword>
<feature type="transmembrane region" description="Helical" evidence="1">
    <location>
        <begin position="16"/>
        <end position="41"/>
    </location>
</feature>
<dbReference type="EMBL" id="JAVRHO010000015">
    <property type="protein sequence ID" value="MDT0647361.1"/>
    <property type="molecule type" value="Genomic_DNA"/>
</dbReference>
<evidence type="ECO:0000256" key="1">
    <source>
        <dbReference type="SAM" id="Phobius"/>
    </source>
</evidence>
<feature type="domain" description="YdbS-like PH" evidence="2">
    <location>
        <begin position="418"/>
        <end position="481"/>
    </location>
</feature>
<dbReference type="Pfam" id="PF03703">
    <property type="entry name" value="bPH_2"/>
    <property type="match status" value="3"/>
</dbReference>
<organism evidence="3 4">
    <name type="scientific">Autumnicola lenta</name>
    <dbReference type="NCBI Taxonomy" id="3075593"/>
    <lineage>
        <taxon>Bacteria</taxon>
        <taxon>Pseudomonadati</taxon>
        <taxon>Bacteroidota</taxon>
        <taxon>Flavobacteriia</taxon>
        <taxon>Flavobacteriales</taxon>
        <taxon>Flavobacteriaceae</taxon>
        <taxon>Autumnicola</taxon>
    </lineage>
</organism>
<evidence type="ECO:0000313" key="3">
    <source>
        <dbReference type="EMBL" id="MDT0647361.1"/>
    </source>
</evidence>
<dbReference type="RefSeq" id="WP_311495470.1">
    <property type="nucleotide sequence ID" value="NZ_JAVRHO010000015.1"/>
</dbReference>